<dbReference type="EMBL" id="LIAE01007004">
    <property type="protein sequence ID" value="PAV83012.1"/>
    <property type="molecule type" value="Genomic_DNA"/>
</dbReference>
<dbReference type="SUPFAM" id="SSF48264">
    <property type="entry name" value="Cytochrome P450"/>
    <property type="match status" value="1"/>
</dbReference>
<evidence type="ECO:0000313" key="6">
    <source>
        <dbReference type="Proteomes" id="UP000218231"/>
    </source>
</evidence>
<comment type="caution">
    <text evidence="5">The sequence shown here is derived from an EMBL/GenBank/DDBJ whole genome shotgun (WGS) entry which is preliminary data.</text>
</comment>
<dbReference type="OrthoDB" id="1055148at2759"/>
<reference evidence="5 6" key="1">
    <citation type="journal article" date="2017" name="Curr. Biol.">
        <title>Genome architecture and evolution of a unichromosomal asexual nematode.</title>
        <authorList>
            <person name="Fradin H."/>
            <person name="Zegar C."/>
            <person name="Gutwein M."/>
            <person name="Lucas J."/>
            <person name="Kovtun M."/>
            <person name="Corcoran D."/>
            <person name="Baugh L.R."/>
            <person name="Kiontke K."/>
            <person name="Gunsalus K."/>
            <person name="Fitch D.H."/>
            <person name="Piano F."/>
        </authorList>
    </citation>
    <scope>NUCLEOTIDE SEQUENCE [LARGE SCALE GENOMIC DNA]</scope>
    <source>
        <strain evidence="5">PF1309</strain>
    </source>
</reference>
<evidence type="ECO:0000256" key="2">
    <source>
        <dbReference type="ARBA" id="ARBA00022723"/>
    </source>
</evidence>
<keyword evidence="6" id="KW-1185">Reference proteome</keyword>
<evidence type="ECO:0000313" key="5">
    <source>
        <dbReference type="EMBL" id="PAV83012.1"/>
    </source>
</evidence>
<dbReference type="STRING" id="2018661.A0A2A2LA23"/>
<dbReference type="GO" id="GO:0005737">
    <property type="term" value="C:cytoplasm"/>
    <property type="evidence" value="ECO:0007669"/>
    <property type="project" value="TreeGrafter"/>
</dbReference>
<name>A0A2A2LA23_9BILA</name>
<proteinExistence type="inferred from homology"/>
<keyword evidence="2" id="KW-0479">Metal-binding</keyword>
<dbReference type="InterPro" id="IPR001128">
    <property type="entry name" value="Cyt_P450"/>
</dbReference>
<comment type="similarity">
    <text evidence="1">Belongs to the cytochrome P450 family.</text>
</comment>
<keyword evidence="3" id="KW-0408">Iron</keyword>
<dbReference type="InterPro" id="IPR050182">
    <property type="entry name" value="Cytochrome_P450_fam2"/>
</dbReference>
<organism evidence="5 6">
    <name type="scientific">Diploscapter pachys</name>
    <dbReference type="NCBI Taxonomy" id="2018661"/>
    <lineage>
        <taxon>Eukaryota</taxon>
        <taxon>Metazoa</taxon>
        <taxon>Ecdysozoa</taxon>
        <taxon>Nematoda</taxon>
        <taxon>Chromadorea</taxon>
        <taxon>Rhabditida</taxon>
        <taxon>Rhabditina</taxon>
        <taxon>Rhabditomorpha</taxon>
        <taxon>Rhabditoidea</taxon>
        <taxon>Rhabditidae</taxon>
        <taxon>Diploscapter</taxon>
    </lineage>
</organism>
<keyword evidence="4" id="KW-0560">Oxidoreductase</keyword>
<dbReference type="GO" id="GO:0005506">
    <property type="term" value="F:iron ion binding"/>
    <property type="evidence" value="ECO:0007669"/>
    <property type="project" value="InterPro"/>
</dbReference>
<dbReference type="GO" id="GO:0020037">
    <property type="term" value="F:heme binding"/>
    <property type="evidence" value="ECO:0007669"/>
    <property type="project" value="InterPro"/>
</dbReference>
<dbReference type="GO" id="GO:0016712">
    <property type="term" value="F:oxidoreductase activity, acting on paired donors, with incorporation or reduction of molecular oxygen, reduced flavin or flavoprotein as one donor, and incorporation of one atom of oxygen"/>
    <property type="evidence" value="ECO:0007669"/>
    <property type="project" value="TreeGrafter"/>
</dbReference>
<dbReference type="PANTHER" id="PTHR24300">
    <property type="entry name" value="CYTOCHROME P450 508A4-RELATED"/>
    <property type="match status" value="1"/>
</dbReference>
<evidence type="ECO:0000256" key="4">
    <source>
        <dbReference type="ARBA" id="ARBA00023033"/>
    </source>
</evidence>
<evidence type="ECO:0000256" key="1">
    <source>
        <dbReference type="ARBA" id="ARBA00010617"/>
    </source>
</evidence>
<gene>
    <name evidence="5" type="ORF">WR25_05525</name>
</gene>
<dbReference type="InterPro" id="IPR002401">
    <property type="entry name" value="Cyt_P450_E_grp-I"/>
</dbReference>
<dbReference type="GO" id="GO:0006805">
    <property type="term" value="P:xenobiotic metabolic process"/>
    <property type="evidence" value="ECO:0007669"/>
    <property type="project" value="TreeGrafter"/>
</dbReference>
<accession>A0A2A2LA23</accession>
<dbReference type="Pfam" id="PF00067">
    <property type="entry name" value="p450"/>
    <property type="match status" value="1"/>
</dbReference>
<evidence type="ECO:0000256" key="3">
    <source>
        <dbReference type="ARBA" id="ARBA00023004"/>
    </source>
</evidence>
<dbReference type="PRINTS" id="PR00463">
    <property type="entry name" value="EP450I"/>
</dbReference>
<protein>
    <submittedName>
        <fullName evidence="5">Uncharacterized protein</fullName>
    </submittedName>
</protein>
<dbReference type="Proteomes" id="UP000218231">
    <property type="component" value="Unassembled WGS sequence"/>
</dbReference>
<dbReference type="AlphaFoldDB" id="A0A2A2LA23"/>
<keyword evidence="4" id="KW-0503">Monooxygenase</keyword>
<dbReference type="InterPro" id="IPR036396">
    <property type="entry name" value="Cyt_P450_sf"/>
</dbReference>
<dbReference type="Gene3D" id="1.10.630.10">
    <property type="entry name" value="Cytochrome P450"/>
    <property type="match status" value="1"/>
</dbReference>
<dbReference type="GO" id="GO:0006082">
    <property type="term" value="P:organic acid metabolic process"/>
    <property type="evidence" value="ECO:0007669"/>
    <property type="project" value="TreeGrafter"/>
</dbReference>
<sequence>MNLAFVNNGSKIMGIFQKQILEHQKYIDYESNESTDFAEAYFKEMKKLENEPDFGGFGMQQLKNICFDLWSAGMETSTHVISWGILYILHHPEVARRIREELDSKICGDRTVTLDDKHKLPYTNAVINVFPDPYKFKPERFIDSGGNLKKIEEVL</sequence>
<dbReference type="PANTHER" id="PTHR24300:SF375">
    <property type="entry name" value="CYTOCHROME P450 FAMILY"/>
    <property type="match status" value="1"/>
</dbReference>